<dbReference type="InterPro" id="IPR006119">
    <property type="entry name" value="Resolv_N"/>
</dbReference>
<dbReference type="PROSITE" id="PS51737">
    <property type="entry name" value="RECOMBINASE_DNA_BIND"/>
    <property type="match status" value="1"/>
</dbReference>
<comment type="caution">
    <text evidence="3">The sequence shown here is derived from an EMBL/GenBank/DDBJ whole genome shotgun (WGS) entry which is preliminary data.</text>
</comment>
<reference evidence="3" key="1">
    <citation type="journal article" date="2014" name="Front. Microbiol.">
        <title>High frequency of phylogenetically diverse reductive dehalogenase-homologous genes in deep subseafloor sedimentary metagenomes.</title>
        <authorList>
            <person name="Kawai M."/>
            <person name="Futagami T."/>
            <person name="Toyoda A."/>
            <person name="Takaki Y."/>
            <person name="Nishi S."/>
            <person name="Hori S."/>
            <person name="Arai W."/>
            <person name="Tsubouchi T."/>
            <person name="Morono Y."/>
            <person name="Uchiyama I."/>
            <person name="Ito T."/>
            <person name="Fujiyama A."/>
            <person name="Inagaki F."/>
            <person name="Takami H."/>
        </authorList>
    </citation>
    <scope>NUCLEOTIDE SEQUENCE</scope>
    <source>
        <strain evidence="3">Expedition CK06-06</strain>
    </source>
</reference>
<dbReference type="EMBL" id="BARU01034199">
    <property type="protein sequence ID" value="GAH62212.1"/>
    <property type="molecule type" value="Genomic_DNA"/>
</dbReference>
<dbReference type="PANTHER" id="PTHR30461">
    <property type="entry name" value="DNA-INVERTASE FROM LAMBDOID PROPHAGE"/>
    <property type="match status" value="1"/>
</dbReference>
<evidence type="ECO:0008006" key="4">
    <source>
        <dbReference type="Google" id="ProtNLM"/>
    </source>
</evidence>
<sequence length="257" mass="29733">MDEDGIYDTNDFNDRLLLGLKGTMSEAEIHFLQSRMRGGMLSKARRGELKKPLPIGYVYDENDKIVMDPDLQVRNAINIFFKTFQRTGSAFATVREFRKQGLKLPTRFHKGFRKGELEWRPFVHSRALQILHNPMYAGIYCYGRKQTKKTVNGKQHINVPVESWHAYMPDAHPAYITKDEFEENEKKLKENSYAYGKDRKKGPAREGPALLQGAVICGKCGKRMSIRYRQNYLKLVPVYTCLKNNILILAQNRQILG</sequence>
<dbReference type="InterPro" id="IPR050639">
    <property type="entry name" value="SSR_resolvase"/>
</dbReference>
<organism evidence="3">
    <name type="scientific">marine sediment metagenome</name>
    <dbReference type="NCBI Taxonomy" id="412755"/>
    <lineage>
        <taxon>unclassified sequences</taxon>
        <taxon>metagenomes</taxon>
        <taxon>ecological metagenomes</taxon>
    </lineage>
</organism>
<dbReference type="Pfam" id="PF13408">
    <property type="entry name" value="Zn_ribbon_recom"/>
    <property type="match status" value="1"/>
</dbReference>
<dbReference type="InterPro" id="IPR025827">
    <property type="entry name" value="Zn_ribbon_recom_dom"/>
</dbReference>
<dbReference type="Pfam" id="PF07508">
    <property type="entry name" value="Recombinase"/>
    <property type="match status" value="1"/>
</dbReference>
<dbReference type="GO" id="GO:0003677">
    <property type="term" value="F:DNA binding"/>
    <property type="evidence" value="ECO:0007669"/>
    <property type="project" value="InterPro"/>
</dbReference>
<dbReference type="PANTHER" id="PTHR30461:SF23">
    <property type="entry name" value="DNA RECOMBINASE-RELATED"/>
    <property type="match status" value="1"/>
</dbReference>
<accession>X1GYG9</accession>
<proteinExistence type="predicted"/>
<name>X1GYG9_9ZZZZ</name>
<dbReference type="InterPro" id="IPR038109">
    <property type="entry name" value="DNA_bind_recomb_sf"/>
</dbReference>
<evidence type="ECO:0000259" key="1">
    <source>
        <dbReference type="PROSITE" id="PS51736"/>
    </source>
</evidence>
<feature type="domain" description="Resolvase/invertase-type recombinase catalytic" evidence="1">
    <location>
        <begin position="1"/>
        <end position="47"/>
    </location>
</feature>
<dbReference type="GO" id="GO:0000150">
    <property type="term" value="F:DNA strand exchange activity"/>
    <property type="evidence" value="ECO:0007669"/>
    <property type="project" value="InterPro"/>
</dbReference>
<feature type="non-terminal residue" evidence="3">
    <location>
        <position position="257"/>
    </location>
</feature>
<dbReference type="PROSITE" id="PS51736">
    <property type="entry name" value="RECOMBINASES_3"/>
    <property type="match status" value="1"/>
</dbReference>
<gene>
    <name evidence="3" type="ORF">S03H2_53718</name>
</gene>
<feature type="domain" description="Recombinase" evidence="2">
    <location>
        <begin position="54"/>
        <end position="194"/>
    </location>
</feature>
<dbReference type="AlphaFoldDB" id="X1GYG9"/>
<evidence type="ECO:0000259" key="2">
    <source>
        <dbReference type="PROSITE" id="PS51737"/>
    </source>
</evidence>
<protein>
    <recommendedName>
        <fullName evidence="4">Recombinase domain-containing protein</fullName>
    </recommendedName>
</protein>
<dbReference type="Gene3D" id="3.90.1750.20">
    <property type="entry name" value="Putative Large Serine Recombinase, Chain B, Domain 2"/>
    <property type="match status" value="1"/>
</dbReference>
<evidence type="ECO:0000313" key="3">
    <source>
        <dbReference type="EMBL" id="GAH62212.1"/>
    </source>
</evidence>
<dbReference type="InterPro" id="IPR011109">
    <property type="entry name" value="DNA_bind_recombinase_dom"/>
</dbReference>